<keyword evidence="9" id="KW-1185">Reference proteome</keyword>
<dbReference type="GO" id="GO:0050361">
    <property type="term" value="F:tryptophan 2-monooxygenase activity"/>
    <property type="evidence" value="ECO:0007669"/>
    <property type="project" value="UniProtKB-EC"/>
</dbReference>
<feature type="domain" description="Amine oxidase" evidence="7">
    <location>
        <begin position="23"/>
        <end position="428"/>
    </location>
</feature>
<comment type="similarity">
    <text evidence="2">Belongs to the tryptophan 2-monooxygenase family.</text>
</comment>
<dbReference type="Proteomes" id="UP000031408">
    <property type="component" value="Unassembled WGS sequence"/>
</dbReference>
<evidence type="ECO:0000313" key="9">
    <source>
        <dbReference type="Proteomes" id="UP000031408"/>
    </source>
</evidence>
<evidence type="ECO:0000256" key="4">
    <source>
        <dbReference type="ARBA" id="ARBA00017871"/>
    </source>
</evidence>
<evidence type="ECO:0000256" key="5">
    <source>
        <dbReference type="ARBA" id="ARBA00023070"/>
    </source>
</evidence>
<protein>
    <recommendedName>
        <fullName evidence="4">Tryptophan 2-monooxygenase</fullName>
        <ecNumber evidence="3">1.13.12.3</ecNumber>
    </recommendedName>
</protein>
<dbReference type="OrthoDB" id="56323at2"/>
<dbReference type="InterPro" id="IPR002937">
    <property type="entry name" value="Amino_oxidase"/>
</dbReference>
<comment type="caution">
    <text evidence="8">The sequence shown here is derived from an EMBL/GenBank/DDBJ whole genome shotgun (WGS) entry which is preliminary data.</text>
</comment>
<comment type="pathway">
    <text evidence="1">Plant hormone metabolism; auxin biosynthesis.</text>
</comment>
<dbReference type="PANTHER" id="PTHR10742:SF410">
    <property type="entry name" value="LYSINE-SPECIFIC HISTONE DEMETHYLASE 2"/>
    <property type="match status" value="1"/>
</dbReference>
<dbReference type="Gene3D" id="3.50.50.60">
    <property type="entry name" value="FAD/NAD(P)-binding domain"/>
    <property type="match status" value="1"/>
</dbReference>
<evidence type="ECO:0000256" key="3">
    <source>
        <dbReference type="ARBA" id="ARBA00012535"/>
    </source>
</evidence>
<comment type="catalytic activity">
    <reaction evidence="6">
        <text>L-tryptophan + O2 = indole-3-acetamide + CO2 + H2O</text>
        <dbReference type="Rhea" id="RHEA:16165"/>
        <dbReference type="ChEBI" id="CHEBI:15377"/>
        <dbReference type="ChEBI" id="CHEBI:15379"/>
        <dbReference type="ChEBI" id="CHEBI:16031"/>
        <dbReference type="ChEBI" id="CHEBI:16526"/>
        <dbReference type="ChEBI" id="CHEBI:57912"/>
        <dbReference type="EC" id="1.13.12.3"/>
    </reaction>
</comment>
<organism evidence="8 9">
    <name type="scientific">Flavihumibacter solisilvae</name>
    <dbReference type="NCBI Taxonomy" id="1349421"/>
    <lineage>
        <taxon>Bacteria</taxon>
        <taxon>Pseudomonadati</taxon>
        <taxon>Bacteroidota</taxon>
        <taxon>Chitinophagia</taxon>
        <taxon>Chitinophagales</taxon>
        <taxon>Chitinophagaceae</taxon>
        <taxon>Flavihumibacter</taxon>
    </lineage>
</organism>
<dbReference type="PANTHER" id="PTHR10742">
    <property type="entry name" value="FLAVIN MONOAMINE OXIDASE"/>
    <property type="match status" value="1"/>
</dbReference>
<dbReference type="InterPro" id="IPR036188">
    <property type="entry name" value="FAD/NAD-bd_sf"/>
</dbReference>
<dbReference type="AlphaFoldDB" id="A0A0C1L875"/>
<keyword evidence="5" id="KW-0073">Auxin biosynthesis</keyword>
<proteinExistence type="inferred from homology"/>
<dbReference type="InterPro" id="IPR050281">
    <property type="entry name" value="Flavin_monoamine_oxidase"/>
</dbReference>
<gene>
    <name evidence="8" type="ORF">OI18_04020</name>
</gene>
<evidence type="ECO:0000259" key="7">
    <source>
        <dbReference type="Pfam" id="PF01593"/>
    </source>
</evidence>
<dbReference type="RefSeq" id="WP_039137448.1">
    <property type="nucleotide sequence ID" value="NZ_JSVC01000004.1"/>
</dbReference>
<accession>A0A0C1L875</accession>
<name>A0A0C1L875_9BACT</name>
<dbReference type="EMBL" id="JSVC01000004">
    <property type="protein sequence ID" value="KIC95811.1"/>
    <property type="molecule type" value="Genomic_DNA"/>
</dbReference>
<reference evidence="8 9" key="1">
    <citation type="submission" date="2014-11" db="EMBL/GenBank/DDBJ databases">
        <title>Genome sequence of Flavihumibacter solisilvae 3-3.</title>
        <authorList>
            <person name="Zhou G."/>
            <person name="Li M."/>
            <person name="Wang G."/>
        </authorList>
    </citation>
    <scope>NUCLEOTIDE SEQUENCE [LARGE SCALE GENOMIC DNA]</scope>
    <source>
        <strain evidence="8 9">3-3</strain>
    </source>
</reference>
<dbReference type="STRING" id="1349421.OI18_04020"/>
<dbReference type="GO" id="GO:0009851">
    <property type="term" value="P:auxin biosynthetic process"/>
    <property type="evidence" value="ECO:0007669"/>
    <property type="project" value="UniProtKB-KW"/>
</dbReference>
<sequence length="432" mass="47353">MGELVSGTGESASKIIIIGAGAAGLMAARELAGHYDVTVLEAEDQVGGRVRTLTSGASPHVMESGAEFVHGELPITMSLLNEAAIPYTQVTGRMYRVIDGKWEEEDEMLEGWDLLLPLMRSADEDMTMKALLDKYFSADKFRRFRLQVEGFVQGFDVADPSIASVKELYQEWSHDDLQNYRVNGGYGRLISYLENDAIKKGAEIHTKCRVDRISWSADQATVHARDNRSFHASKVIITVSVGVLRDTSGNAIVFTPEIPEYIEAASDIGFGNVIKVILRFKEPFWESQHPEAGFILTEESVPTWWTQYPGDDPSLTGWLGGPPSDAFINHSDDDLLQAALGSLSKITGLPVDVLGSMLTDTYICNWAKQTGFLGAYSFSTTRSAKAKELLNTPIHETLYFAGEALYDGPKGGTVEAAFHSGLILAEKVKASR</sequence>
<dbReference type="EC" id="1.13.12.3" evidence="3"/>
<dbReference type="SUPFAM" id="SSF51905">
    <property type="entry name" value="FAD/NAD(P)-binding domain"/>
    <property type="match status" value="1"/>
</dbReference>
<evidence type="ECO:0000256" key="2">
    <source>
        <dbReference type="ARBA" id="ARBA00005833"/>
    </source>
</evidence>
<evidence type="ECO:0000256" key="1">
    <source>
        <dbReference type="ARBA" id="ARBA00004814"/>
    </source>
</evidence>
<evidence type="ECO:0000256" key="6">
    <source>
        <dbReference type="ARBA" id="ARBA00047321"/>
    </source>
</evidence>
<dbReference type="Pfam" id="PF01593">
    <property type="entry name" value="Amino_oxidase"/>
    <property type="match status" value="1"/>
</dbReference>
<evidence type="ECO:0000313" key="8">
    <source>
        <dbReference type="EMBL" id="KIC95811.1"/>
    </source>
</evidence>
<dbReference type="SUPFAM" id="SSF54373">
    <property type="entry name" value="FAD-linked reductases, C-terminal domain"/>
    <property type="match status" value="1"/>
</dbReference>